<dbReference type="Pfam" id="PF09656">
    <property type="entry name" value="PGPGW"/>
    <property type="match status" value="1"/>
</dbReference>
<keyword evidence="1" id="KW-0175">Coiled coil</keyword>
<dbReference type="SMART" id="SM00257">
    <property type="entry name" value="LysM"/>
    <property type="match status" value="1"/>
</dbReference>
<dbReference type="InterPro" id="IPR019099">
    <property type="entry name" value="Uncharacterised_PGPGW_TM"/>
</dbReference>
<evidence type="ECO:0000259" key="3">
    <source>
        <dbReference type="SMART" id="SM00257"/>
    </source>
</evidence>
<dbReference type="EMBL" id="JALLPJ020001360">
    <property type="protein sequence ID" value="KAL3767682.1"/>
    <property type="molecule type" value="Genomic_DNA"/>
</dbReference>
<evidence type="ECO:0000256" key="2">
    <source>
        <dbReference type="SAM" id="MobiDB-lite"/>
    </source>
</evidence>
<sequence>MNLPILVILNALNSTSRIEVRLEHKQAKEVERQRQAAERPTEMVDSKEIESARQSIFRDRSAAGAVSHVVNRSHTFDSVFNSSRHLSTPPRLHSSSYESSPNSRSPTFPFRPNSSLRTYQMTQVQVSASFDEKILSATQDAVIVSESANVYFPVDAMPIASGNWWLDETAELTRQMNPEPSRALDRKGEYIEHIVLPTDTLQGICLAYKVSAMRLKKENGFSGNNIQLGPKRLKITINTNYGNKLQRTAPKLGASHSSESDLHAKISSSLSKEETTVSDQKIFNSIQFSDDKSHNSEDDMLILRDIMHKLKDEMKRADDLDPDKRSELEQLLKRLESTMSQDDMWNVTNAPSSNDSTYDNLRKPLVAAAGGTLVTAGAILVPVPIIPGALVIYAGLSVLATEFEVANQALDQMKKPLKVILAHEEDATIRATRQIDSDLTSWIELIPRSSIDLHIHQQDIDEEFITLMQLAADSTIVDEFDEATRKAKNEMKRWARNLLNLETQNDQNNEDSISQSNQVPDKKFSVLERFDSLLSSYGEEVDENGVTSDRCL</sequence>
<feature type="region of interest" description="Disordered" evidence="2">
    <location>
        <begin position="80"/>
        <end position="114"/>
    </location>
</feature>
<proteinExistence type="predicted"/>
<dbReference type="Proteomes" id="UP001530400">
    <property type="component" value="Unassembled WGS sequence"/>
</dbReference>
<gene>
    <name evidence="4" type="ORF">ACHAWO_004384</name>
</gene>
<feature type="coiled-coil region" evidence="1">
    <location>
        <begin position="477"/>
        <end position="511"/>
    </location>
</feature>
<dbReference type="Gene3D" id="3.10.350.10">
    <property type="entry name" value="LysM domain"/>
    <property type="match status" value="1"/>
</dbReference>
<name>A0ABD3MVG1_9STRA</name>
<accession>A0ABD3MVG1</accession>
<dbReference type="AlphaFoldDB" id="A0ABD3MVG1"/>
<comment type="caution">
    <text evidence="4">The sequence shown here is derived from an EMBL/GenBank/DDBJ whole genome shotgun (WGS) entry which is preliminary data.</text>
</comment>
<reference evidence="4 5" key="1">
    <citation type="submission" date="2024-10" db="EMBL/GenBank/DDBJ databases">
        <title>Updated reference genomes for cyclostephanoid diatoms.</title>
        <authorList>
            <person name="Roberts W.R."/>
            <person name="Alverson A.J."/>
        </authorList>
    </citation>
    <scope>NUCLEOTIDE SEQUENCE [LARGE SCALE GENOMIC DNA]</scope>
    <source>
        <strain evidence="4 5">AJA010-31</strain>
    </source>
</reference>
<keyword evidence="5" id="KW-1185">Reference proteome</keyword>
<dbReference type="Pfam" id="PF01476">
    <property type="entry name" value="LysM"/>
    <property type="match status" value="1"/>
</dbReference>
<organism evidence="4 5">
    <name type="scientific">Cyclotella atomus</name>
    <dbReference type="NCBI Taxonomy" id="382360"/>
    <lineage>
        <taxon>Eukaryota</taxon>
        <taxon>Sar</taxon>
        <taxon>Stramenopiles</taxon>
        <taxon>Ochrophyta</taxon>
        <taxon>Bacillariophyta</taxon>
        <taxon>Coscinodiscophyceae</taxon>
        <taxon>Thalassiosirophycidae</taxon>
        <taxon>Stephanodiscales</taxon>
        <taxon>Stephanodiscaceae</taxon>
        <taxon>Cyclotella</taxon>
    </lineage>
</organism>
<feature type="compositionally biased region" description="Low complexity" evidence="2">
    <location>
        <begin position="94"/>
        <end position="105"/>
    </location>
</feature>
<dbReference type="InterPro" id="IPR018392">
    <property type="entry name" value="LysM"/>
</dbReference>
<evidence type="ECO:0000256" key="1">
    <source>
        <dbReference type="SAM" id="Coils"/>
    </source>
</evidence>
<protein>
    <recommendedName>
        <fullName evidence="3">LysM domain-containing protein</fullName>
    </recommendedName>
</protein>
<evidence type="ECO:0000313" key="4">
    <source>
        <dbReference type="EMBL" id="KAL3767682.1"/>
    </source>
</evidence>
<dbReference type="CDD" id="cd00118">
    <property type="entry name" value="LysM"/>
    <property type="match status" value="1"/>
</dbReference>
<feature type="domain" description="LysM" evidence="3">
    <location>
        <begin position="192"/>
        <end position="236"/>
    </location>
</feature>
<dbReference type="InterPro" id="IPR036779">
    <property type="entry name" value="LysM_dom_sf"/>
</dbReference>
<evidence type="ECO:0000313" key="5">
    <source>
        <dbReference type="Proteomes" id="UP001530400"/>
    </source>
</evidence>